<keyword evidence="3" id="KW-1185">Reference proteome</keyword>
<dbReference type="Pfam" id="PF00155">
    <property type="entry name" value="Aminotran_1_2"/>
    <property type="match status" value="1"/>
</dbReference>
<protein>
    <submittedName>
        <fullName evidence="2">Aminotransferase class I and II</fullName>
    </submittedName>
</protein>
<feature type="domain" description="Aminotransferase class I/classII large" evidence="1">
    <location>
        <begin position="50"/>
        <end position="325"/>
    </location>
</feature>
<dbReference type="Gene3D" id="3.40.640.10">
    <property type="entry name" value="Type I PLP-dependent aspartate aminotransferase-like (Major domain)"/>
    <property type="match status" value="1"/>
</dbReference>
<reference evidence="2 3" key="1">
    <citation type="submission" date="2007-10" db="EMBL/GenBank/DDBJ databases">
        <title>Complete sequence of Caldivirga maquilingensis IC-167.</title>
        <authorList>
            <consortium name="US DOE Joint Genome Institute"/>
            <person name="Copeland A."/>
            <person name="Lucas S."/>
            <person name="Lapidus A."/>
            <person name="Barry K."/>
            <person name="Glavina del Rio T."/>
            <person name="Dalin E."/>
            <person name="Tice H."/>
            <person name="Pitluck S."/>
            <person name="Saunders E."/>
            <person name="Brettin T."/>
            <person name="Bruce D."/>
            <person name="Detter J.C."/>
            <person name="Han C."/>
            <person name="Schmutz J."/>
            <person name="Larimer F."/>
            <person name="Land M."/>
            <person name="Hauser L."/>
            <person name="Kyrpides N."/>
            <person name="Ivanova N."/>
            <person name="Biddle J.F."/>
            <person name="Zhang Z."/>
            <person name="Fitz-Gibbon S.T."/>
            <person name="Lowe T.M."/>
            <person name="Saltikov C."/>
            <person name="House C.H."/>
            <person name="Richardson P."/>
        </authorList>
    </citation>
    <scope>NUCLEOTIDE SEQUENCE [LARGE SCALE GENOMIC DNA]</scope>
    <source>
        <strain evidence="3">ATCC 700844 / DSM 13496 / JCM 10307 / IC-167</strain>
    </source>
</reference>
<dbReference type="HOGENOM" id="CLU_017584_4_4_2"/>
<dbReference type="InterPro" id="IPR004839">
    <property type="entry name" value="Aminotransferase_I/II_large"/>
</dbReference>
<dbReference type="OrthoDB" id="33635at2157"/>
<dbReference type="RefSeq" id="WP_012186841.1">
    <property type="nucleotide sequence ID" value="NC_009954.1"/>
</dbReference>
<dbReference type="EMBL" id="CP000852">
    <property type="protein sequence ID" value="ABW02622.1"/>
    <property type="molecule type" value="Genomic_DNA"/>
</dbReference>
<dbReference type="InterPro" id="IPR015424">
    <property type="entry name" value="PyrdxlP-dep_Trfase"/>
</dbReference>
<dbReference type="STRING" id="397948.Cmaq_1801"/>
<gene>
    <name evidence="2" type="ordered locus">Cmaq_1801</name>
</gene>
<dbReference type="InterPro" id="IPR015422">
    <property type="entry name" value="PyrdxlP-dep_Trfase_small"/>
</dbReference>
<proteinExistence type="predicted"/>
<dbReference type="PANTHER" id="PTHR43510:SF1">
    <property type="entry name" value="AMINOTRANSFERASE FUNCTION, HYPOTHETICAL (EUROFUNG)"/>
    <property type="match status" value="1"/>
</dbReference>
<dbReference type="PANTHER" id="PTHR43510">
    <property type="entry name" value="AMINOTRANSFERASE FUNCTION, HYPOTHETICAL (EUROFUNG)"/>
    <property type="match status" value="1"/>
</dbReference>
<organism evidence="2 3">
    <name type="scientific">Caldivirga maquilingensis (strain ATCC 700844 / DSM 13496 / JCM 10307 / IC-167)</name>
    <dbReference type="NCBI Taxonomy" id="397948"/>
    <lineage>
        <taxon>Archaea</taxon>
        <taxon>Thermoproteota</taxon>
        <taxon>Thermoprotei</taxon>
        <taxon>Thermoproteales</taxon>
        <taxon>Thermoproteaceae</taxon>
        <taxon>Caldivirga</taxon>
    </lineage>
</organism>
<dbReference type="InterPro" id="IPR015421">
    <property type="entry name" value="PyrdxlP-dep_Trfase_major"/>
</dbReference>
<dbReference type="SMR" id="A8MAZ3"/>
<evidence type="ECO:0000313" key="2">
    <source>
        <dbReference type="EMBL" id="ABW02622.1"/>
    </source>
</evidence>
<dbReference type="GO" id="GO:0030170">
    <property type="term" value="F:pyridoxal phosphate binding"/>
    <property type="evidence" value="ECO:0007669"/>
    <property type="project" value="InterPro"/>
</dbReference>
<evidence type="ECO:0000313" key="3">
    <source>
        <dbReference type="Proteomes" id="UP000001137"/>
    </source>
</evidence>
<dbReference type="Gene3D" id="3.90.1150.10">
    <property type="entry name" value="Aspartate Aminotransferase, domain 1"/>
    <property type="match status" value="1"/>
</dbReference>
<sequence>MEIGHFKWLSEHKVDLNIASSGMIPVSRSDVEKLGEPTDIMEALSNIYNVSTKAIALTHGTQEGNFAVLSAIKDAVDQVITVVPEYEPIRVLPSFLGLRRIEVKVNHGLSELINYIKPRSALFFSNPNNPLGMHLSRGEIRDLADEARRKGSYLIIDSIFLEFVTSDLRDLPLENTAYTFSTSKFYTVDSFKVGWIIGDEELIRRAVNVINLVSPLVIGLEASYVSIMLQNRDWFRRRNLSIISPNRESLMSISESLGNLIKVTYFNHMPIAYVTTKCNVDSLELANELLRRGVLTVPGFYFGINNGIRIGLGSVNHDTFTKALNVMVNVITGLCTR</sequence>
<accession>A8MAZ3</accession>
<evidence type="ECO:0000259" key="1">
    <source>
        <dbReference type="Pfam" id="PF00155"/>
    </source>
</evidence>
<dbReference type="Proteomes" id="UP000001137">
    <property type="component" value="Chromosome"/>
</dbReference>
<name>A8MAZ3_CALMQ</name>
<dbReference type="AlphaFoldDB" id="A8MAZ3"/>
<dbReference type="GeneID" id="5708824"/>
<keyword evidence="2" id="KW-0808">Transferase</keyword>
<dbReference type="KEGG" id="cma:Cmaq_1801"/>
<keyword evidence="2" id="KW-0032">Aminotransferase</keyword>
<dbReference type="CDD" id="cd00609">
    <property type="entry name" value="AAT_like"/>
    <property type="match status" value="1"/>
</dbReference>
<dbReference type="GO" id="GO:0008483">
    <property type="term" value="F:transaminase activity"/>
    <property type="evidence" value="ECO:0007669"/>
    <property type="project" value="UniProtKB-KW"/>
</dbReference>
<dbReference type="eggNOG" id="arCOG04334">
    <property type="taxonomic scope" value="Archaea"/>
</dbReference>
<dbReference type="SUPFAM" id="SSF53383">
    <property type="entry name" value="PLP-dependent transferases"/>
    <property type="match status" value="1"/>
</dbReference>